<evidence type="ECO:0000256" key="2">
    <source>
        <dbReference type="ARBA" id="ARBA00022448"/>
    </source>
</evidence>
<keyword evidence="6 7" id="KW-0472">Membrane</keyword>
<feature type="domain" description="Major facilitator superfamily (MFS) profile" evidence="8">
    <location>
        <begin position="20"/>
        <end position="141"/>
    </location>
</feature>
<dbReference type="InterPro" id="IPR050171">
    <property type="entry name" value="MFS_Transporters"/>
</dbReference>
<evidence type="ECO:0000256" key="1">
    <source>
        <dbReference type="ARBA" id="ARBA00004651"/>
    </source>
</evidence>
<feature type="transmembrane region" description="Helical" evidence="7">
    <location>
        <begin position="86"/>
        <end position="103"/>
    </location>
</feature>
<keyword evidence="4 7" id="KW-0812">Transmembrane</keyword>
<name>A0ABQ2VNQ9_9ACTN</name>
<dbReference type="InterPro" id="IPR036259">
    <property type="entry name" value="MFS_trans_sf"/>
</dbReference>
<dbReference type="SUPFAM" id="SSF103473">
    <property type="entry name" value="MFS general substrate transporter"/>
    <property type="match status" value="1"/>
</dbReference>
<keyword evidence="10" id="KW-1185">Reference proteome</keyword>
<keyword evidence="3" id="KW-1003">Cell membrane</keyword>
<dbReference type="PROSITE" id="PS50850">
    <property type="entry name" value="MFS"/>
    <property type="match status" value="1"/>
</dbReference>
<protein>
    <recommendedName>
        <fullName evidence="8">Major facilitator superfamily (MFS) profile domain-containing protein</fullName>
    </recommendedName>
</protein>
<feature type="transmembrane region" description="Helical" evidence="7">
    <location>
        <begin position="20"/>
        <end position="42"/>
    </location>
</feature>
<dbReference type="Pfam" id="PF07690">
    <property type="entry name" value="MFS_1"/>
    <property type="match status" value="1"/>
</dbReference>
<dbReference type="InterPro" id="IPR020846">
    <property type="entry name" value="MFS_dom"/>
</dbReference>
<evidence type="ECO:0000256" key="6">
    <source>
        <dbReference type="ARBA" id="ARBA00023136"/>
    </source>
</evidence>
<dbReference type="PANTHER" id="PTHR23517:SF13">
    <property type="entry name" value="MAJOR FACILITATOR SUPERFAMILY MFS_1"/>
    <property type="match status" value="1"/>
</dbReference>
<dbReference type="Proteomes" id="UP000654471">
    <property type="component" value="Unassembled WGS sequence"/>
</dbReference>
<evidence type="ECO:0000256" key="4">
    <source>
        <dbReference type="ARBA" id="ARBA00022692"/>
    </source>
</evidence>
<dbReference type="PANTHER" id="PTHR23517">
    <property type="entry name" value="RESISTANCE PROTEIN MDTM, PUTATIVE-RELATED-RELATED"/>
    <property type="match status" value="1"/>
</dbReference>
<reference evidence="10" key="1">
    <citation type="journal article" date="2019" name="Int. J. Syst. Evol. Microbiol.">
        <title>The Global Catalogue of Microorganisms (GCM) 10K type strain sequencing project: providing services to taxonomists for standard genome sequencing and annotation.</title>
        <authorList>
            <consortium name="The Broad Institute Genomics Platform"/>
            <consortium name="The Broad Institute Genome Sequencing Center for Infectious Disease"/>
            <person name="Wu L."/>
            <person name="Ma J."/>
        </authorList>
    </citation>
    <scope>NUCLEOTIDE SEQUENCE [LARGE SCALE GENOMIC DNA]</scope>
    <source>
        <strain evidence="10">JCM 3399</strain>
    </source>
</reference>
<keyword evidence="5 7" id="KW-1133">Transmembrane helix</keyword>
<keyword evidence="2" id="KW-0813">Transport</keyword>
<proteinExistence type="predicted"/>
<evidence type="ECO:0000313" key="9">
    <source>
        <dbReference type="EMBL" id="GGU96198.1"/>
    </source>
</evidence>
<comment type="subcellular location">
    <subcellularLocation>
        <location evidence="1">Cell membrane</location>
        <topology evidence="1">Multi-pass membrane protein</topology>
    </subcellularLocation>
</comment>
<feature type="transmembrane region" description="Helical" evidence="7">
    <location>
        <begin position="54"/>
        <end position="74"/>
    </location>
</feature>
<dbReference type="InterPro" id="IPR011701">
    <property type="entry name" value="MFS"/>
</dbReference>
<organism evidence="9 10">
    <name type="scientific">Streptomyces albospinus</name>
    <dbReference type="NCBI Taxonomy" id="285515"/>
    <lineage>
        <taxon>Bacteria</taxon>
        <taxon>Bacillati</taxon>
        <taxon>Actinomycetota</taxon>
        <taxon>Actinomycetes</taxon>
        <taxon>Kitasatosporales</taxon>
        <taxon>Streptomycetaceae</taxon>
        <taxon>Streptomyces</taxon>
    </lineage>
</organism>
<dbReference type="Gene3D" id="1.20.1250.20">
    <property type="entry name" value="MFS general substrate transporter like domains"/>
    <property type="match status" value="1"/>
</dbReference>
<evidence type="ECO:0000256" key="3">
    <source>
        <dbReference type="ARBA" id="ARBA00022475"/>
    </source>
</evidence>
<dbReference type="RefSeq" id="WP_229852973.1">
    <property type="nucleotide sequence ID" value="NZ_BMRP01000051.1"/>
</dbReference>
<evidence type="ECO:0000256" key="5">
    <source>
        <dbReference type="ARBA" id="ARBA00022989"/>
    </source>
</evidence>
<gene>
    <name evidence="9" type="ORF">GCM10010211_74270</name>
</gene>
<dbReference type="EMBL" id="BMRP01000051">
    <property type="protein sequence ID" value="GGU96198.1"/>
    <property type="molecule type" value="Genomic_DNA"/>
</dbReference>
<sequence length="141" mass="15045">MQSNFRFLTSRRPGLRGWQAVVGIGFSFAVTMMGTTLPTPLYPLYRASYGFGELTTTVVHAVYAVGVLAALLLFGHWSDQIGRIRMLQAGVLLSALSTPVFLIGEGTGWLLLGRLVSGLSAGIFTGTHAVVPRPPPTRGPS</sequence>
<evidence type="ECO:0000256" key="7">
    <source>
        <dbReference type="SAM" id="Phobius"/>
    </source>
</evidence>
<accession>A0ABQ2VNQ9</accession>
<comment type="caution">
    <text evidence="9">The sequence shown here is derived from an EMBL/GenBank/DDBJ whole genome shotgun (WGS) entry which is preliminary data.</text>
</comment>
<evidence type="ECO:0000259" key="8">
    <source>
        <dbReference type="PROSITE" id="PS50850"/>
    </source>
</evidence>
<evidence type="ECO:0000313" key="10">
    <source>
        <dbReference type="Proteomes" id="UP000654471"/>
    </source>
</evidence>